<gene>
    <name evidence="2" type="ORF">B0H67DRAFT_646110</name>
</gene>
<dbReference type="AlphaFoldDB" id="A0AA40A7M8"/>
<dbReference type="Pfam" id="PF00149">
    <property type="entry name" value="Metallophos"/>
    <property type="match status" value="1"/>
</dbReference>
<dbReference type="EMBL" id="JAUKUA010000005">
    <property type="protein sequence ID" value="KAK0710671.1"/>
    <property type="molecule type" value="Genomic_DNA"/>
</dbReference>
<sequence length="162" mass="17862">MPIRFLVLSDTHDDAFPDVETLPKVDVALHCGDLTMIGGLSNYKKAIANIRAIDAEVKLVIAGNHDVSLDPKWWAVNLDEDDGPDEPTKPRELYSMNRHFTVYASPYTPEFNGYAWSYAPGEDRFGQAAKSPIPSEGVDIVMTHGPPLVPWSAFIDCQVGFG</sequence>
<name>A0AA40A7M8_9PEZI</name>
<dbReference type="InterPro" id="IPR051693">
    <property type="entry name" value="UPF0046_metallophosphoest"/>
</dbReference>
<reference evidence="2" key="1">
    <citation type="submission" date="2023-06" db="EMBL/GenBank/DDBJ databases">
        <title>Genome-scale phylogeny and comparative genomics of the fungal order Sordariales.</title>
        <authorList>
            <consortium name="Lawrence Berkeley National Laboratory"/>
            <person name="Hensen N."/>
            <person name="Bonometti L."/>
            <person name="Westerberg I."/>
            <person name="Brannstrom I.O."/>
            <person name="Guillou S."/>
            <person name="Cros-Aarteil S."/>
            <person name="Calhoun S."/>
            <person name="Haridas S."/>
            <person name="Kuo A."/>
            <person name="Mondo S."/>
            <person name="Pangilinan J."/>
            <person name="Riley R."/>
            <person name="Labutti K."/>
            <person name="Andreopoulos B."/>
            <person name="Lipzen A."/>
            <person name="Chen C."/>
            <person name="Yanf M."/>
            <person name="Daum C."/>
            <person name="Ng V."/>
            <person name="Clum A."/>
            <person name="Steindorff A."/>
            <person name="Ohm R."/>
            <person name="Martin F."/>
            <person name="Silar P."/>
            <person name="Natvig D."/>
            <person name="Lalanne C."/>
            <person name="Gautier V."/>
            <person name="Ament-Velasquez S.L."/>
            <person name="Kruys A."/>
            <person name="Hutchinson M.I."/>
            <person name="Powell A.J."/>
            <person name="Barry K."/>
            <person name="Miller A.N."/>
            <person name="Grigoriev I.V."/>
            <person name="Debuchy R."/>
            <person name="Gladieux P."/>
            <person name="Thoren M.H."/>
            <person name="Johannesson H."/>
        </authorList>
    </citation>
    <scope>NUCLEOTIDE SEQUENCE</scope>
    <source>
        <strain evidence="2">SMH4607-1</strain>
    </source>
</reference>
<dbReference type="InterPro" id="IPR029052">
    <property type="entry name" value="Metallo-depent_PP-like"/>
</dbReference>
<evidence type="ECO:0000313" key="2">
    <source>
        <dbReference type="EMBL" id="KAK0710671.1"/>
    </source>
</evidence>
<evidence type="ECO:0000259" key="1">
    <source>
        <dbReference type="Pfam" id="PF00149"/>
    </source>
</evidence>
<dbReference type="PANTHER" id="PTHR12905:SF0">
    <property type="entry name" value="CALCINEURIN-LIKE PHOSPHOESTERASE DOMAIN-CONTAINING PROTEIN"/>
    <property type="match status" value="1"/>
</dbReference>
<comment type="caution">
    <text evidence="2">The sequence shown here is derived from an EMBL/GenBank/DDBJ whole genome shotgun (WGS) entry which is preliminary data.</text>
</comment>
<protein>
    <submittedName>
        <fullName evidence="2">Metallo-dependent phosphatase-like protein</fullName>
    </submittedName>
</protein>
<proteinExistence type="predicted"/>
<organism evidence="2 3">
    <name type="scientific">Lasiosphaeris hirsuta</name>
    <dbReference type="NCBI Taxonomy" id="260670"/>
    <lineage>
        <taxon>Eukaryota</taxon>
        <taxon>Fungi</taxon>
        <taxon>Dikarya</taxon>
        <taxon>Ascomycota</taxon>
        <taxon>Pezizomycotina</taxon>
        <taxon>Sordariomycetes</taxon>
        <taxon>Sordariomycetidae</taxon>
        <taxon>Sordariales</taxon>
        <taxon>Lasiosphaeriaceae</taxon>
        <taxon>Lasiosphaeris</taxon>
    </lineage>
</organism>
<evidence type="ECO:0000313" key="3">
    <source>
        <dbReference type="Proteomes" id="UP001172102"/>
    </source>
</evidence>
<dbReference type="GO" id="GO:0016787">
    <property type="term" value="F:hydrolase activity"/>
    <property type="evidence" value="ECO:0007669"/>
    <property type="project" value="InterPro"/>
</dbReference>
<dbReference type="InterPro" id="IPR004843">
    <property type="entry name" value="Calcineurin-like_PHP"/>
</dbReference>
<dbReference type="PANTHER" id="PTHR12905">
    <property type="entry name" value="METALLOPHOSPHOESTERASE"/>
    <property type="match status" value="1"/>
</dbReference>
<feature type="domain" description="Calcineurin-like phosphoesterase" evidence="1">
    <location>
        <begin position="3"/>
        <end position="148"/>
    </location>
</feature>
<dbReference type="Proteomes" id="UP001172102">
    <property type="component" value="Unassembled WGS sequence"/>
</dbReference>
<accession>A0AA40A7M8</accession>
<dbReference type="Gene3D" id="3.60.21.10">
    <property type="match status" value="1"/>
</dbReference>
<dbReference type="SUPFAM" id="SSF56300">
    <property type="entry name" value="Metallo-dependent phosphatases"/>
    <property type="match status" value="1"/>
</dbReference>
<keyword evidence="3" id="KW-1185">Reference proteome</keyword>